<proteinExistence type="predicted"/>
<reference evidence="1" key="1">
    <citation type="journal article" date="2011" name="PLoS Biol.">
        <title>Gene gain and loss during evolution of obligate parasitism in the white rust pathogen of Arabidopsis thaliana.</title>
        <authorList>
            <person name="Kemen E."/>
            <person name="Gardiner A."/>
            <person name="Schultz-Larsen T."/>
            <person name="Kemen A.C."/>
            <person name="Balmuth A.L."/>
            <person name="Robert-Seilaniantz A."/>
            <person name="Bailey K."/>
            <person name="Holub E."/>
            <person name="Studholme D.J."/>
            <person name="Maclean D."/>
            <person name="Jones J.D."/>
        </authorList>
    </citation>
    <scope>NUCLEOTIDE SEQUENCE</scope>
</reference>
<dbReference type="EMBL" id="FR824312">
    <property type="protein sequence ID" value="CCA24969.1"/>
    <property type="molecule type" value="Genomic_DNA"/>
</dbReference>
<organism evidence="1">
    <name type="scientific">Albugo laibachii Nc14</name>
    <dbReference type="NCBI Taxonomy" id="890382"/>
    <lineage>
        <taxon>Eukaryota</taxon>
        <taxon>Sar</taxon>
        <taxon>Stramenopiles</taxon>
        <taxon>Oomycota</taxon>
        <taxon>Peronosporomycetes</taxon>
        <taxon>Albuginales</taxon>
        <taxon>Albuginaceae</taxon>
        <taxon>Albugo</taxon>
    </lineage>
</organism>
<reference evidence="1" key="2">
    <citation type="submission" date="2011-02" db="EMBL/GenBank/DDBJ databases">
        <authorList>
            <person name="MacLean D."/>
        </authorList>
    </citation>
    <scope>NUCLEOTIDE SEQUENCE</scope>
</reference>
<evidence type="ECO:0000313" key="1">
    <source>
        <dbReference type="EMBL" id="CCA24969.1"/>
    </source>
</evidence>
<gene>
    <name evidence="1" type="primary">AlNc14C267G9912</name>
    <name evidence="1" type="ORF">ALNC14_111130</name>
</gene>
<dbReference type="AlphaFoldDB" id="F0WU91"/>
<name>F0WU91_9STRA</name>
<dbReference type="HOGENOM" id="CLU_486106_0_0_1"/>
<protein>
    <submittedName>
        <fullName evidence="1">AlNc14C267G9912 protein</fullName>
    </submittedName>
</protein>
<accession>F0WU91</accession>
<sequence length="561" mass="63729">MPTTFTDTTIKSSLFDANSADIRGRLYGKGSTTKEHGTISLSSNEIATIRRENVSKQRIQRLLQVRSHEKRMAAIVRNRYRQNISSILAEKQKTKTSEHSESFPNAISALQKHFESRKANIGQAQRQAYVLATLLQQRARQEKLKWDHNEEKVIKHRFQIAHQAKEAQKRATKESHALLIAKLATLDARCTHHRQMNHHKEELHKRMLQNLQKETDLDTKYPDEAQDCIITMERPARVNVNAFHFTRLHCKHENRFVSMEPTASVRVIRHHPSSSAWDTDTEALQAQIDAQKQAGKDTAAELRGQEAMQRLQGKLEDRQVNQWLNEWDKENRHRKLNAFEADAHGDRSIERAFEHAFGDHNVSEISLGIEGDHRVEPNRVSFDSTCLYESPPTVKCDVEYSIKPYQATSSTPSEPESRYCESLRLEASIAQYSLPSSHPPDSNSLADSLQQLDISVPSASTRSEASESLEDPLISPLIGASEDSISSSCIETGTPQLNLSSTSAQSPTQYSIEWLDMRHAPASFPSIDMSSSSKEYDTEPSDLDAVILARRRRRLMHLRNN</sequence>